<dbReference type="CDD" id="cd08499">
    <property type="entry name" value="PBP2_Ylib_like"/>
    <property type="match status" value="1"/>
</dbReference>
<dbReference type="AlphaFoldDB" id="S3BHS5"/>
<dbReference type="InterPro" id="IPR039424">
    <property type="entry name" value="SBP_5"/>
</dbReference>
<comment type="caution">
    <text evidence="10">The sequence shown here is derived from an EMBL/GenBank/DDBJ whole genome shotgun (WGS) entry which is preliminary data.</text>
</comment>
<dbReference type="GO" id="GO:0042938">
    <property type="term" value="P:dipeptide transport"/>
    <property type="evidence" value="ECO:0007669"/>
    <property type="project" value="TreeGrafter"/>
</dbReference>
<feature type="signal peptide" evidence="8">
    <location>
        <begin position="1"/>
        <end position="23"/>
    </location>
</feature>
<keyword evidence="5" id="KW-0813">Transport</keyword>
<sequence length="511" mass="56698">MNRKQYTAIAFALVGAAALSAQAVVAKDLTVAVYSAFTTLDPYDASDTLSQNVAKSFYEGLFGFDKDMKLVNVLAESYDVSKDGLEYTIKLKQGIKFSDGEPFNAAAVKANFDRVTNPENHLTRYQLYRNIESVEVVDDATVKFHLKEAFSAFINQLAHPSGVMICPKTLALSKKEVAFNPCGTGPYVLEKYNPAEYLVVKKNPNYWQKGLPKLDSISFRPVLEDATRVAMLRTGEAQFVDVVPPEHVERLKETPNIVVDAAPSIVQRQIYLNNTKKPFNDLRVRQALNYGLDKHAMVKVLYKGFSAPATGVAPEGIDFAKQFGEWPYDPKKAKELLTAAGYPNGFTATLWAASNSSANQKMLQFLQQQYARIGVKLQVRALEAGQRVTLVQSVGPEKSTSQMFCWGWSASTGELDWVLRPLLATSSFPPANSNYAYYSNPKLDSLLTAALKTTDRAEKTKIYDEAQELIWKDAPWVFLVVDQGISARSANLTGFYSLKDGGFNFLEADLK</sequence>
<evidence type="ECO:0000256" key="3">
    <source>
        <dbReference type="ARBA" id="ARBA00005695"/>
    </source>
</evidence>
<evidence type="ECO:0000256" key="4">
    <source>
        <dbReference type="ARBA" id="ARBA00017393"/>
    </source>
</evidence>
<evidence type="ECO:0000256" key="5">
    <source>
        <dbReference type="ARBA" id="ARBA00022448"/>
    </source>
</evidence>
<dbReference type="PATRIC" id="fig|1203554.3.peg.489"/>
<dbReference type="Gene3D" id="3.40.190.10">
    <property type="entry name" value="Periplasmic binding protein-like II"/>
    <property type="match status" value="1"/>
</dbReference>
<evidence type="ECO:0000313" key="11">
    <source>
        <dbReference type="Proteomes" id="UP000014400"/>
    </source>
</evidence>
<keyword evidence="7" id="KW-0574">Periplasm</keyword>
<feature type="chain" id="PRO_5004506260" description="Glutathione-binding protein GsiB" evidence="8">
    <location>
        <begin position="24"/>
        <end position="511"/>
    </location>
</feature>
<dbReference type="Pfam" id="PF00496">
    <property type="entry name" value="SBP_bac_5"/>
    <property type="match status" value="1"/>
</dbReference>
<keyword evidence="6 8" id="KW-0732">Signal</keyword>
<dbReference type="PANTHER" id="PTHR30290">
    <property type="entry name" value="PERIPLASMIC BINDING COMPONENT OF ABC TRANSPORTER"/>
    <property type="match status" value="1"/>
</dbReference>
<dbReference type="NCBIfam" id="NF011942">
    <property type="entry name" value="PRK15413.1"/>
    <property type="match status" value="1"/>
</dbReference>
<keyword evidence="11" id="KW-1185">Reference proteome</keyword>
<evidence type="ECO:0000256" key="6">
    <source>
        <dbReference type="ARBA" id="ARBA00022729"/>
    </source>
</evidence>
<dbReference type="Gene3D" id="3.90.76.10">
    <property type="entry name" value="Dipeptide-binding Protein, Domain 1"/>
    <property type="match status" value="1"/>
</dbReference>
<organism evidence="10 11">
    <name type="scientific">Sutterella wadsworthensis HGA0223</name>
    <dbReference type="NCBI Taxonomy" id="1203554"/>
    <lineage>
        <taxon>Bacteria</taxon>
        <taxon>Pseudomonadati</taxon>
        <taxon>Pseudomonadota</taxon>
        <taxon>Betaproteobacteria</taxon>
        <taxon>Burkholderiales</taxon>
        <taxon>Sutterellaceae</taxon>
        <taxon>Sutterella</taxon>
    </lineage>
</organism>
<comment type="subcellular location">
    <subcellularLocation>
        <location evidence="2">Periplasm</location>
    </subcellularLocation>
</comment>
<gene>
    <name evidence="10" type="ORF">HMPREF1476_00505</name>
</gene>
<dbReference type="EMBL" id="ATCF01000008">
    <property type="protein sequence ID" value="EPE00869.1"/>
    <property type="molecule type" value="Genomic_DNA"/>
</dbReference>
<name>S3BHS5_9BURK</name>
<dbReference type="PANTHER" id="PTHR30290:SF32">
    <property type="entry name" value="GLUTATHIONE-BINDING PROTEIN GSIB"/>
    <property type="match status" value="1"/>
</dbReference>
<feature type="domain" description="Solute-binding protein family 5" evidence="9">
    <location>
        <begin position="69"/>
        <end position="426"/>
    </location>
</feature>
<comment type="function">
    <text evidence="1">Part of the ABC transporter complex GsiABCD involved in glutathione import. Binds glutathione.</text>
</comment>
<dbReference type="Proteomes" id="UP000014400">
    <property type="component" value="Unassembled WGS sequence"/>
</dbReference>
<evidence type="ECO:0000256" key="7">
    <source>
        <dbReference type="ARBA" id="ARBA00022764"/>
    </source>
</evidence>
<dbReference type="eggNOG" id="COG0747">
    <property type="taxonomic scope" value="Bacteria"/>
</dbReference>
<dbReference type="GO" id="GO:1904680">
    <property type="term" value="F:peptide transmembrane transporter activity"/>
    <property type="evidence" value="ECO:0007669"/>
    <property type="project" value="TreeGrafter"/>
</dbReference>
<evidence type="ECO:0000313" key="10">
    <source>
        <dbReference type="EMBL" id="EPE00869.1"/>
    </source>
</evidence>
<dbReference type="InterPro" id="IPR000914">
    <property type="entry name" value="SBP_5_dom"/>
</dbReference>
<protein>
    <recommendedName>
        <fullName evidence="4">Glutathione-binding protein GsiB</fullName>
    </recommendedName>
</protein>
<dbReference type="GO" id="GO:0030288">
    <property type="term" value="C:outer membrane-bounded periplasmic space"/>
    <property type="evidence" value="ECO:0007669"/>
    <property type="project" value="TreeGrafter"/>
</dbReference>
<evidence type="ECO:0000259" key="9">
    <source>
        <dbReference type="Pfam" id="PF00496"/>
    </source>
</evidence>
<dbReference type="STRING" id="1203554.HMPREF1476_00505"/>
<dbReference type="GO" id="GO:0043190">
    <property type="term" value="C:ATP-binding cassette (ABC) transporter complex"/>
    <property type="evidence" value="ECO:0007669"/>
    <property type="project" value="InterPro"/>
</dbReference>
<dbReference type="InterPro" id="IPR030678">
    <property type="entry name" value="Peptide/Ni-bd"/>
</dbReference>
<evidence type="ECO:0000256" key="8">
    <source>
        <dbReference type="SAM" id="SignalP"/>
    </source>
</evidence>
<comment type="similarity">
    <text evidence="3">Belongs to the bacterial solute-binding protein 5 family.</text>
</comment>
<dbReference type="Gene3D" id="3.10.105.10">
    <property type="entry name" value="Dipeptide-binding Protein, Domain 3"/>
    <property type="match status" value="1"/>
</dbReference>
<evidence type="ECO:0000256" key="1">
    <source>
        <dbReference type="ARBA" id="ARBA00003489"/>
    </source>
</evidence>
<dbReference type="HOGENOM" id="CLU_017028_7_3_4"/>
<dbReference type="RefSeq" id="WP_016473884.1">
    <property type="nucleotide sequence ID" value="NZ_KE150480.1"/>
</dbReference>
<accession>S3BHS5</accession>
<dbReference type="PIRSF" id="PIRSF002741">
    <property type="entry name" value="MppA"/>
    <property type="match status" value="1"/>
</dbReference>
<dbReference type="SUPFAM" id="SSF53850">
    <property type="entry name" value="Periplasmic binding protein-like II"/>
    <property type="match status" value="1"/>
</dbReference>
<proteinExistence type="inferred from homology"/>
<evidence type="ECO:0000256" key="2">
    <source>
        <dbReference type="ARBA" id="ARBA00004418"/>
    </source>
</evidence>
<reference evidence="10 11" key="1">
    <citation type="submission" date="2013-04" db="EMBL/GenBank/DDBJ databases">
        <title>The Genome Sequence of Sutterella wadsworthensis HGA0223.</title>
        <authorList>
            <consortium name="The Broad Institute Genomics Platform"/>
            <person name="Earl A."/>
            <person name="Ward D."/>
            <person name="Feldgarden M."/>
            <person name="Gevers D."/>
            <person name="Schmidt T.M."/>
            <person name="Dover J."/>
            <person name="Dai D."/>
            <person name="Walker B."/>
            <person name="Young S."/>
            <person name="Zeng Q."/>
            <person name="Gargeya S."/>
            <person name="Fitzgerald M."/>
            <person name="Haas B."/>
            <person name="Abouelleil A."/>
            <person name="Allen A.W."/>
            <person name="Alvarado L."/>
            <person name="Arachchi H.M."/>
            <person name="Berlin A.M."/>
            <person name="Chapman S.B."/>
            <person name="Gainer-Dewar J."/>
            <person name="Goldberg J."/>
            <person name="Griggs A."/>
            <person name="Gujja S."/>
            <person name="Hansen M."/>
            <person name="Howarth C."/>
            <person name="Imamovic A."/>
            <person name="Ireland A."/>
            <person name="Larimer J."/>
            <person name="McCowan C."/>
            <person name="Murphy C."/>
            <person name="Pearson M."/>
            <person name="Poon T.W."/>
            <person name="Priest M."/>
            <person name="Roberts A."/>
            <person name="Saif S."/>
            <person name="Shea T."/>
            <person name="Sisk P."/>
            <person name="Sykes S."/>
            <person name="Wortman J."/>
            <person name="Nusbaum C."/>
            <person name="Birren B."/>
        </authorList>
    </citation>
    <scope>NUCLEOTIDE SEQUENCE [LARGE SCALE GENOMIC DNA]</scope>
    <source>
        <strain evidence="10 11">HGA0223</strain>
    </source>
</reference>